<evidence type="ECO:0000313" key="3">
    <source>
        <dbReference type="Proteomes" id="UP000198440"/>
    </source>
</evidence>
<evidence type="ECO:0000256" key="1">
    <source>
        <dbReference type="SAM" id="Phobius"/>
    </source>
</evidence>
<feature type="transmembrane region" description="Helical" evidence="1">
    <location>
        <begin position="20"/>
        <end position="42"/>
    </location>
</feature>
<organism evidence="2 3">
    <name type="scientific">Antarctobacter heliothermus</name>
    <dbReference type="NCBI Taxonomy" id="74033"/>
    <lineage>
        <taxon>Bacteria</taxon>
        <taxon>Pseudomonadati</taxon>
        <taxon>Pseudomonadota</taxon>
        <taxon>Alphaproteobacteria</taxon>
        <taxon>Rhodobacterales</taxon>
        <taxon>Roseobacteraceae</taxon>
        <taxon>Antarctobacter</taxon>
    </lineage>
</organism>
<keyword evidence="1" id="KW-0812">Transmembrane</keyword>
<name>A0A239ECR6_9RHOB</name>
<dbReference type="RefSeq" id="WP_089277648.1">
    <property type="nucleotide sequence ID" value="NZ_FZON01000014.1"/>
</dbReference>
<protein>
    <submittedName>
        <fullName evidence="2">Uncharacterized protein</fullName>
    </submittedName>
</protein>
<dbReference type="Proteomes" id="UP000198440">
    <property type="component" value="Unassembled WGS sequence"/>
</dbReference>
<dbReference type="EMBL" id="FZON01000014">
    <property type="protein sequence ID" value="SNS42241.1"/>
    <property type="molecule type" value="Genomic_DNA"/>
</dbReference>
<dbReference type="AlphaFoldDB" id="A0A239ECR6"/>
<keyword evidence="1" id="KW-0472">Membrane</keyword>
<sequence>MSPRKTHRRRPDEPDDSYQLDAVVSLFAMILVILVTTAAATVTGTTRFQYKTQEPETAAIQPASLAAPFPRLENWILRRGELLRVDYDAAARQLAAAPARLPLGATDPQSGIIMAFNPDPTATGAFDLFEMVLPTDPITGTGGVIAERIDPDDPDAVQVWAARDTPARVLAFASGVTHLPGLSQATETAGRPLTVQFLDGNAKFSERKTRESFAFRGVLRSY</sequence>
<gene>
    <name evidence="2" type="ORF">SAMN04488078_101461</name>
</gene>
<keyword evidence="1" id="KW-1133">Transmembrane helix</keyword>
<accession>A0A239ECR6</accession>
<evidence type="ECO:0000313" key="2">
    <source>
        <dbReference type="EMBL" id="SNS42241.1"/>
    </source>
</evidence>
<reference evidence="2 3" key="1">
    <citation type="submission" date="2017-06" db="EMBL/GenBank/DDBJ databases">
        <authorList>
            <person name="Kim H.J."/>
            <person name="Triplett B.A."/>
        </authorList>
    </citation>
    <scope>NUCLEOTIDE SEQUENCE [LARGE SCALE GENOMIC DNA]</scope>
    <source>
        <strain evidence="2 3">DSM 11445</strain>
    </source>
</reference>
<dbReference type="OrthoDB" id="7838062at2"/>
<proteinExistence type="predicted"/>